<organism evidence="2 4">
    <name type="scientific">Trichinella pseudospiralis</name>
    <name type="common">Parasitic roundworm</name>
    <dbReference type="NCBI Taxonomy" id="6337"/>
    <lineage>
        <taxon>Eukaryota</taxon>
        <taxon>Metazoa</taxon>
        <taxon>Ecdysozoa</taxon>
        <taxon>Nematoda</taxon>
        <taxon>Enoplea</taxon>
        <taxon>Dorylaimia</taxon>
        <taxon>Trichinellida</taxon>
        <taxon>Trichinellidae</taxon>
        <taxon>Trichinella</taxon>
    </lineage>
</organism>
<keyword evidence="3" id="KW-1185">Reference proteome</keyword>
<protein>
    <submittedName>
        <fullName evidence="2">Uncharacterized protein</fullName>
    </submittedName>
</protein>
<dbReference type="EMBL" id="JYDS01002847">
    <property type="protein sequence ID" value="KRY96839.1"/>
    <property type="molecule type" value="Genomic_DNA"/>
</dbReference>
<dbReference type="Proteomes" id="UP000054826">
    <property type="component" value="Unassembled WGS sequence"/>
</dbReference>
<gene>
    <name evidence="1" type="ORF">T4B_11478</name>
    <name evidence="2" type="ORF">T4C_6513</name>
</gene>
<evidence type="ECO:0000313" key="2">
    <source>
        <dbReference type="EMBL" id="KRY99023.1"/>
    </source>
</evidence>
<evidence type="ECO:0000313" key="3">
    <source>
        <dbReference type="Proteomes" id="UP000054805"/>
    </source>
</evidence>
<reference evidence="3 4" key="1">
    <citation type="submission" date="2015-01" db="EMBL/GenBank/DDBJ databases">
        <title>Evolution of Trichinella species and genotypes.</title>
        <authorList>
            <person name="Korhonen P.K."/>
            <person name="Edoardo P."/>
            <person name="Giuseppe L.R."/>
            <person name="Gasser R.B."/>
        </authorList>
    </citation>
    <scope>NUCLEOTIDE SEQUENCE [LARGE SCALE GENOMIC DNA]</scope>
    <source>
        <strain evidence="2">ISS176</strain>
        <strain evidence="1">ISS588</strain>
    </source>
</reference>
<name>A0A0V1GLC3_TRIPS</name>
<dbReference type="AlphaFoldDB" id="A0A0V1GLC3"/>
<dbReference type="EMBL" id="JYDV01001642">
    <property type="protein sequence ID" value="KRY99023.1"/>
    <property type="molecule type" value="Genomic_DNA"/>
</dbReference>
<sequence>MGNNEIKSMRVFRTLLVDGQNGYQSMGNNERNLMRVFRAFLV</sequence>
<dbReference type="Proteomes" id="UP000054805">
    <property type="component" value="Unassembled WGS sequence"/>
</dbReference>
<evidence type="ECO:0000313" key="4">
    <source>
        <dbReference type="Proteomes" id="UP000054826"/>
    </source>
</evidence>
<comment type="caution">
    <text evidence="2">The sequence shown here is derived from an EMBL/GenBank/DDBJ whole genome shotgun (WGS) entry which is preliminary data.</text>
</comment>
<proteinExistence type="predicted"/>
<accession>A0A0V1GLC3</accession>
<evidence type="ECO:0000313" key="1">
    <source>
        <dbReference type="EMBL" id="KRY96839.1"/>
    </source>
</evidence>